<evidence type="ECO:0000256" key="1">
    <source>
        <dbReference type="SAM" id="MobiDB-lite"/>
    </source>
</evidence>
<sequence>GMGIELLFDAALLEDAQLKKTPRKSKRETYKLQASGSNDDGGNDDDSVNDDGDDVNEIASLMNTLTVPPPPPPVNPSSHLTTIP</sequence>
<accession>A0A699R1I9</accession>
<name>A0A699R1I9_TANCI</name>
<evidence type="ECO:0000313" key="2">
    <source>
        <dbReference type="EMBL" id="GFC81259.1"/>
    </source>
</evidence>
<dbReference type="AlphaFoldDB" id="A0A699R1I9"/>
<feature type="non-terminal residue" evidence="2">
    <location>
        <position position="1"/>
    </location>
</feature>
<protein>
    <submittedName>
        <fullName evidence="2">Uncharacterized protein</fullName>
    </submittedName>
</protein>
<feature type="region of interest" description="Disordered" evidence="1">
    <location>
        <begin position="20"/>
        <end position="84"/>
    </location>
</feature>
<gene>
    <name evidence="2" type="ORF">Tci_853229</name>
</gene>
<comment type="caution">
    <text evidence="2">The sequence shown here is derived from an EMBL/GenBank/DDBJ whole genome shotgun (WGS) entry which is preliminary data.</text>
</comment>
<proteinExistence type="predicted"/>
<dbReference type="EMBL" id="BKCJ011078985">
    <property type="protein sequence ID" value="GFC81259.1"/>
    <property type="molecule type" value="Genomic_DNA"/>
</dbReference>
<organism evidence="2">
    <name type="scientific">Tanacetum cinerariifolium</name>
    <name type="common">Dalmatian daisy</name>
    <name type="synonym">Chrysanthemum cinerariifolium</name>
    <dbReference type="NCBI Taxonomy" id="118510"/>
    <lineage>
        <taxon>Eukaryota</taxon>
        <taxon>Viridiplantae</taxon>
        <taxon>Streptophyta</taxon>
        <taxon>Embryophyta</taxon>
        <taxon>Tracheophyta</taxon>
        <taxon>Spermatophyta</taxon>
        <taxon>Magnoliopsida</taxon>
        <taxon>eudicotyledons</taxon>
        <taxon>Gunneridae</taxon>
        <taxon>Pentapetalae</taxon>
        <taxon>asterids</taxon>
        <taxon>campanulids</taxon>
        <taxon>Asterales</taxon>
        <taxon>Asteraceae</taxon>
        <taxon>Asteroideae</taxon>
        <taxon>Anthemideae</taxon>
        <taxon>Anthemidinae</taxon>
        <taxon>Tanacetum</taxon>
    </lineage>
</organism>
<reference evidence="2" key="1">
    <citation type="journal article" date="2019" name="Sci. Rep.">
        <title>Draft genome of Tanacetum cinerariifolium, the natural source of mosquito coil.</title>
        <authorList>
            <person name="Yamashiro T."/>
            <person name="Shiraishi A."/>
            <person name="Satake H."/>
            <person name="Nakayama K."/>
        </authorList>
    </citation>
    <scope>NUCLEOTIDE SEQUENCE</scope>
</reference>
<feature type="compositionally biased region" description="Acidic residues" evidence="1">
    <location>
        <begin position="41"/>
        <end position="56"/>
    </location>
</feature>